<dbReference type="PANTHER" id="PTHR12563">
    <property type="entry name" value="GLYCEROL-3-PHOSPHATE ACYLTRANSFERASE"/>
    <property type="match status" value="1"/>
</dbReference>
<keyword evidence="13 15" id="KW-0012">Acyltransferase</keyword>
<evidence type="ECO:0000256" key="3">
    <source>
        <dbReference type="ARBA" id="ARBA00005189"/>
    </source>
</evidence>
<organism evidence="17 18">
    <name type="scientific">Alteromonas aquimaris</name>
    <dbReference type="NCBI Taxonomy" id="2998417"/>
    <lineage>
        <taxon>Bacteria</taxon>
        <taxon>Pseudomonadati</taxon>
        <taxon>Pseudomonadota</taxon>
        <taxon>Gammaproteobacteria</taxon>
        <taxon>Alteromonadales</taxon>
        <taxon>Alteromonadaceae</taxon>
        <taxon>Alteromonas/Salinimonas group</taxon>
        <taxon>Alteromonas</taxon>
    </lineage>
</organism>
<comment type="subcellular location">
    <subcellularLocation>
        <location evidence="1 15">Cell membrane</location>
        <topology evidence="1 15">Peripheral membrane protein</topology>
        <orientation evidence="1 15">Cytoplasmic side</orientation>
    </subcellularLocation>
</comment>
<dbReference type="Pfam" id="PF01553">
    <property type="entry name" value="Acyltransferase"/>
    <property type="match status" value="1"/>
</dbReference>
<dbReference type="SMART" id="SM00563">
    <property type="entry name" value="PlsC"/>
    <property type="match status" value="1"/>
</dbReference>
<gene>
    <name evidence="15 17" type="primary">plsB</name>
    <name evidence="17" type="ORF">OPS25_10715</name>
</gene>
<evidence type="ECO:0000256" key="2">
    <source>
        <dbReference type="ARBA" id="ARBA00004765"/>
    </source>
</evidence>
<evidence type="ECO:0000256" key="11">
    <source>
        <dbReference type="ARBA" id="ARBA00023209"/>
    </source>
</evidence>
<keyword evidence="9 15" id="KW-0808">Transferase</keyword>
<feature type="short sequence motif" description="HXXXXD motif" evidence="15">
    <location>
        <begin position="308"/>
        <end position="313"/>
    </location>
</feature>
<evidence type="ECO:0000256" key="4">
    <source>
        <dbReference type="ARBA" id="ARBA00007937"/>
    </source>
</evidence>
<keyword evidence="7 15" id="KW-1003">Cell membrane</keyword>
<evidence type="ECO:0000313" key="17">
    <source>
        <dbReference type="EMBL" id="MCW8108965.1"/>
    </source>
</evidence>
<dbReference type="InterPro" id="IPR002123">
    <property type="entry name" value="Plipid/glycerol_acylTrfase"/>
</dbReference>
<name>A0ABT3P8A3_9ALTE</name>
<dbReference type="PANTHER" id="PTHR12563:SF17">
    <property type="entry name" value="DIHYDROXYACETONE PHOSPHATE ACYLTRANSFERASE"/>
    <property type="match status" value="1"/>
</dbReference>
<evidence type="ECO:0000256" key="12">
    <source>
        <dbReference type="ARBA" id="ARBA00023264"/>
    </source>
</evidence>
<keyword evidence="15" id="KW-0443">Lipid metabolism</keyword>
<evidence type="ECO:0000256" key="5">
    <source>
        <dbReference type="ARBA" id="ARBA00013113"/>
    </source>
</evidence>
<evidence type="ECO:0000256" key="10">
    <source>
        <dbReference type="ARBA" id="ARBA00023136"/>
    </source>
</evidence>
<dbReference type="NCBIfam" id="TIGR03703">
    <property type="entry name" value="plsB"/>
    <property type="match status" value="1"/>
</dbReference>
<dbReference type="RefSeq" id="WP_265617713.1">
    <property type="nucleotide sequence ID" value="NZ_JAPFRD010000011.1"/>
</dbReference>
<dbReference type="InterPro" id="IPR045520">
    <property type="entry name" value="GPAT/DHAPAT_C"/>
</dbReference>
<comment type="similarity">
    <text evidence="4 15">Belongs to the GPAT/DAPAT family.</text>
</comment>
<evidence type="ECO:0000256" key="13">
    <source>
        <dbReference type="ARBA" id="ARBA00023315"/>
    </source>
</evidence>
<sequence>MSWMRNTLLKVFHYPVKWLVKPHTIPANVTDELGIDTSKPIIYLLPTDSVTDQLALRMAAKNLLLPTPNTSVELAGKHYPGVLFLRKTQPLFMKHPSSTEVESVFTELVHLHRDHPQIDAQVVPVFVSWGRAPGKGKPGLGDLIADRAAPSWLRKLFIVMFLGRDNFISFSRAVSAQQMAAHHGSDAHIAQKLMRVASTHFHRKRQSMTGPLLLERETLYNSVLGSASVKRAIAEEAKDKKLSHDKARDNARSYIDEIAADYREGLIRFGDRLLTRIWNKIYNGISVKHADRIRELARNGHEIIYVPCHRSHMDYLLLTYVIYHEGMVTPHIAAGINLNFWPVGKIFRRGGAFFLRRSFAGNKLYTAVFREYLELLFNRGYSVKYYPEGGRSRTGRLIPPKTGMLAMTMQAIIKGVNRPVSIVPVYIGYENVMEVKSYLSELKGSGKKKESNLQVFSAIRKLKNYGHGFVNFGEPIHLNQFLEKTVPEWRSQLPADPDKKPGWLTPTVNTLANSVMLRINKAAAINGMAITSLCLLSSKTKGMSESELTSAVECYMSMLKEVPFSNDATLPNMKAADLVNATLKLDKFTITDDGYGRLISPQPDSAIYLTYYRNNIQHLFALPGLIMAQVFTCNGVDRNRTLQLVAALYPLLQKELFIYMTQDQALAYVDKLITFMIAEGLLVENDTFISPPPAQAPQFHNAWLLSRCMQETFQRYAVVLTVISKQKVLSRNELERVSRVVAERLSTLFGMSSPEFYDKNVLSSFITALRDNHWLDTTADGSFKHSEESEALRQDVMALVWPEITQHLEKVDFNTA</sequence>
<reference evidence="17" key="1">
    <citation type="submission" date="2022-11" db="EMBL/GenBank/DDBJ databases">
        <title>Alteromonas sp. nov., isolated from sea water of the Qingdao.</title>
        <authorList>
            <person name="Wang Q."/>
        </authorList>
    </citation>
    <scope>NUCLEOTIDE SEQUENCE</scope>
    <source>
        <strain evidence="17">ASW11-7</strain>
    </source>
</reference>
<dbReference type="Pfam" id="PF19277">
    <property type="entry name" value="GPAT_C"/>
    <property type="match status" value="1"/>
</dbReference>
<evidence type="ECO:0000259" key="16">
    <source>
        <dbReference type="SMART" id="SM00563"/>
    </source>
</evidence>
<dbReference type="GO" id="GO:0004366">
    <property type="term" value="F:glycerol-3-phosphate O-acyltransferase activity"/>
    <property type="evidence" value="ECO:0007669"/>
    <property type="project" value="UniProtKB-EC"/>
</dbReference>
<protein>
    <recommendedName>
        <fullName evidence="6 15">Glycerol-3-phosphate acyltransferase</fullName>
        <shortName evidence="15">GPAT</shortName>
        <ecNumber evidence="5 15">2.3.1.15</ecNumber>
    </recommendedName>
</protein>
<comment type="domain">
    <text evidence="15">The HXXXXD motif is essential for acyltransferase activity and may constitute the binding site for the phosphate moiety of the glycerol-3-phosphate.</text>
</comment>
<dbReference type="EC" id="2.3.1.15" evidence="5 15"/>
<evidence type="ECO:0000256" key="7">
    <source>
        <dbReference type="ARBA" id="ARBA00022475"/>
    </source>
</evidence>
<proteinExistence type="inferred from homology"/>
<dbReference type="Proteomes" id="UP001142810">
    <property type="component" value="Unassembled WGS sequence"/>
</dbReference>
<evidence type="ECO:0000256" key="14">
    <source>
        <dbReference type="ARBA" id="ARBA00048427"/>
    </source>
</evidence>
<dbReference type="PIRSF" id="PIRSF500064">
    <property type="entry name" value="GPAT"/>
    <property type="match status" value="1"/>
</dbReference>
<dbReference type="SUPFAM" id="SSF69593">
    <property type="entry name" value="Glycerol-3-phosphate (1)-acyltransferase"/>
    <property type="match status" value="1"/>
</dbReference>
<dbReference type="NCBIfam" id="NF003441">
    <property type="entry name" value="PRK04974.1"/>
    <property type="match status" value="1"/>
</dbReference>
<keyword evidence="12 15" id="KW-1208">Phospholipid metabolism</keyword>
<evidence type="ECO:0000256" key="15">
    <source>
        <dbReference type="HAMAP-Rule" id="MF_00393"/>
    </source>
</evidence>
<dbReference type="EMBL" id="JAPFRD010000011">
    <property type="protein sequence ID" value="MCW8108965.1"/>
    <property type="molecule type" value="Genomic_DNA"/>
</dbReference>
<evidence type="ECO:0000313" key="18">
    <source>
        <dbReference type="Proteomes" id="UP001142810"/>
    </source>
</evidence>
<keyword evidence="8 15" id="KW-0444">Lipid biosynthesis</keyword>
<dbReference type="InterPro" id="IPR028354">
    <property type="entry name" value="GPAT_PlsB"/>
</dbReference>
<comment type="pathway">
    <text evidence="2 15">Phospholipid metabolism; CDP-diacylglycerol biosynthesis; CDP-diacylglycerol from sn-glycerol 3-phosphate: step 1/3.</text>
</comment>
<comment type="pathway">
    <text evidence="3">Lipid metabolism.</text>
</comment>
<keyword evidence="18" id="KW-1185">Reference proteome</keyword>
<comment type="caution">
    <text evidence="17">The sequence shown here is derived from an EMBL/GenBank/DDBJ whole genome shotgun (WGS) entry which is preliminary data.</text>
</comment>
<dbReference type="PIRSF" id="PIRSF000437">
    <property type="entry name" value="GPAT_DHAPAT"/>
    <property type="match status" value="1"/>
</dbReference>
<evidence type="ECO:0000256" key="8">
    <source>
        <dbReference type="ARBA" id="ARBA00022516"/>
    </source>
</evidence>
<dbReference type="HAMAP" id="MF_00393">
    <property type="entry name" value="Glyc3P_acyltrans"/>
    <property type="match status" value="1"/>
</dbReference>
<keyword evidence="10 15" id="KW-0472">Membrane</keyword>
<dbReference type="InterPro" id="IPR022284">
    <property type="entry name" value="GPAT/DHAPAT"/>
</dbReference>
<feature type="domain" description="Phospholipid/glycerol acyltransferase" evidence="16">
    <location>
        <begin position="303"/>
        <end position="430"/>
    </location>
</feature>
<evidence type="ECO:0000256" key="1">
    <source>
        <dbReference type="ARBA" id="ARBA00004413"/>
    </source>
</evidence>
<evidence type="ECO:0000256" key="9">
    <source>
        <dbReference type="ARBA" id="ARBA00022679"/>
    </source>
</evidence>
<keyword evidence="11 15" id="KW-0594">Phospholipid biosynthesis</keyword>
<evidence type="ECO:0000256" key="6">
    <source>
        <dbReference type="ARBA" id="ARBA00013432"/>
    </source>
</evidence>
<dbReference type="InterPro" id="IPR041728">
    <property type="entry name" value="GPAT/DHAPAT_LPLAT"/>
</dbReference>
<dbReference type="CDD" id="cd07993">
    <property type="entry name" value="LPLAT_DHAPAT-like"/>
    <property type="match status" value="1"/>
</dbReference>
<accession>A0ABT3P8A3</accession>
<comment type="catalytic activity">
    <reaction evidence="14 15">
        <text>sn-glycerol 3-phosphate + an acyl-CoA = a 1-acyl-sn-glycero-3-phosphate + CoA</text>
        <dbReference type="Rhea" id="RHEA:15325"/>
        <dbReference type="ChEBI" id="CHEBI:57287"/>
        <dbReference type="ChEBI" id="CHEBI:57597"/>
        <dbReference type="ChEBI" id="CHEBI:57970"/>
        <dbReference type="ChEBI" id="CHEBI:58342"/>
        <dbReference type="EC" id="2.3.1.15"/>
    </reaction>
</comment>